<organism evidence="3 4">
    <name type="scientific">Rhodofomes roseus</name>
    <dbReference type="NCBI Taxonomy" id="34475"/>
    <lineage>
        <taxon>Eukaryota</taxon>
        <taxon>Fungi</taxon>
        <taxon>Dikarya</taxon>
        <taxon>Basidiomycota</taxon>
        <taxon>Agaricomycotina</taxon>
        <taxon>Agaricomycetes</taxon>
        <taxon>Polyporales</taxon>
        <taxon>Rhodofomes</taxon>
    </lineage>
</organism>
<comment type="caution">
    <text evidence="3">The sequence shown here is derived from an EMBL/GenBank/DDBJ whole genome shotgun (WGS) entry which is preliminary data.</text>
</comment>
<proteinExistence type="predicted"/>
<dbReference type="InterPro" id="IPR000210">
    <property type="entry name" value="BTB/POZ_dom"/>
</dbReference>
<evidence type="ECO:0000313" key="3">
    <source>
        <dbReference type="EMBL" id="KAH9837627.1"/>
    </source>
</evidence>
<dbReference type="Pfam" id="PF00651">
    <property type="entry name" value="BTB"/>
    <property type="match status" value="1"/>
</dbReference>
<protein>
    <recommendedName>
        <fullName evidence="2">BTB domain-containing protein</fullName>
    </recommendedName>
</protein>
<evidence type="ECO:0000259" key="2">
    <source>
        <dbReference type="PROSITE" id="PS50097"/>
    </source>
</evidence>
<dbReference type="InterPro" id="IPR011333">
    <property type="entry name" value="SKP1/BTB/POZ_sf"/>
</dbReference>
<dbReference type="Proteomes" id="UP000814176">
    <property type="component" value="Unassembled WGS sequence"/>
</dbReference>
<dbReference type="Gene3D" id="3.30.710.10">
    <property type="entry name" value="Potassium Channel Kv1.1, Chain A"/>
    <property type="match status" value="1"/>
</dbReference>
<reference evidence="3 4" key="1">
    <citation type="journal article" date="2021" name="Environ. Microbiol.">
        <title>Gene family expansions and transcriptome signatures uncover fungal adaptations to wood decay.</title>
        <authorList>
            <person name="Hage H."/>
            <person name="Miyauchi S."/>
            <person name="Viragh M."/>
            <person name="Drula E."/>
            <person name="Min B."/>
            <person name="Chaduli D."/>
            <person name="Navarro D."/>
            <person name="Favel A."/>
            <person name="Norest M."/>
            <person name="Lesage-Meessen L."/>
            <person name="Balint B."/>
            <person name="Merenyi Z."/>
            <person name="de Eugenio L."/>
            <person name="Morin E."/>
            <person name="Martinez A.T."/>
            <person name="Baldrian P."/>
            <person name="Stursova M."/>
            <person name="Martinez M.J."/>
            <person name="Novotny C."/>
            <person name="Magnuson J.K."/>
            <person name="Spatafora J.W."/>
            <person name="Maurice S."/>
            <person name="Pangilinan J."/>
            <person name="Andreopoulos W."/>
            <person name="LaButti K."/>
            <person name="Hundley H."/>
            <person name="Na H."/>
            <person name="Kuo A."/>
            <person name="Barry K."/>
            <person name="Lipzen A."/>
            <person name="Henrissat B."/>
            <person name="Riley R."/>
            <person name="Ahrendt S."/>
            <person name="Nagy L.G."/>
            <person name="Grigoriev I.V."/>
            <person name="Martin F."/>
            <person name="Rosso M.N."/>
        </authorList>
    </citation>
    <scope>NUCLEOTIDE SEQUENCE [LARGE SCALE GENOMIC DNA]</scope>
    <source>
        <strain evidence="3 4">CIRM-BRFM 1785</strain>
    </source>
</reference>
<dbReference type="PROSITE" id="PS50097">
    <property type="entry name" value="BTB"/>
    <property type="match status" value="1"/>
</dbReference>
<dbReference type="GeneID" id="72000041"/>
<feature type="domain" description="BTB" evidence="2">
    <location>
        <begin position="44"/>
        <end position="106"/>
    </location>
</feature>
<evidence type="ECO:0000313" key="4">
    <source>
        <dbReference type="Proteomes" id="UP000814176"/>
    </source>
</evidence>
<dbReference type="SUPFAM" id="SSF54695">
    <property type="entry name" value="POZ domain"/>
    <property type="match status" value="1"/>
</dbReference>
<accession>A0ABQ8KIK0</accession>
<feature type="region of interest" description="Disordered" evidence="1">
    <location>
        <begin position="511"/>
        <end position="535"/>
    </location>
</feature>
<dbReference type="EMBL" id="JADCUA010000008">
    <property type="protein sequence ID" value="KAH9837627.1"/>
    <property type="molecule type" value="Genomic_DNA"/>
</dbReference>
<keyword evidence="4" id="KW-1185">Reference proteome</keyword>
<sequence length="567" mass="62702">MDSKSRGLTPEGFRSLYMASVEKEKAVAEGNIALPPFDNASGDADVVLRSSDGIDFYVHKSTLRIASTFFATMLSLPQADLAGPGLPVIPVTEDSRVLNHVLRILYPVHHPAITKAVDAIPLLHAAEKYQLPSVTLAVEKSFVLLCHMQSQVLDAYAVASSFKLDRAEEVASSAFLASCPTQAEYGENIDMHWRQLHRIDGITPAMLTMPASSYYNLLKAYQRLTTGRNARTGYSDLMSCMASQRWSPPRDSEPRLVWPTRRSRRHASPLVRDQLFTLEGNKDSLVKEVVQVRASDGTDLYANVHFVRFASPVMAEMLSAAVPSALDGDQAVVGGEYLRRLELPETGETLSTLLRLCYPMPDPEVSGPSIHEKVSKVCALLDAALKYKVQRAISFAKQACVRAAEEEPLRIYLVATKHGWKDVVRLAAMFAVYGTGPPEKYAEEMEELPAAPYRRLLVYRQRCRNLILSSRASSPKGPGASYWSDVEGTQWTNPEESALWRALHKQALERELSAQTADSDPEEVDPTICAADDPRDGTTATRLGITFVKCTHRDIMLAVDDLIKIPL</sequence>
<evidence type="ECO:0000256" key="1">
    <source>
        <dbReference type="SAM" id="MobiDB-lite"/>
    </source>
</evidence>
<dbReference type="RefSeq" id="XP_047779665.1">
    <property type="nucleotide sequence ID" value="XM_047919309.1"/>
</dbReference>
<dbReference type="SMART" id="SM00225">
    <property type="entry name" value="BTB"/>
    <property type="match status" value="2"/>
</dbReference>
<gene>
    <name evidence="3" type="ORF">C8Q71DRAFT_554004</name>
</gene>
<name>A0ABQ8KIK0_9APHY</name>